<evidence type="ECO:0000259" key="7">
    <source>
        <dbReference type="PROSITE" id="PS50043"/>
    </source>
</evidence>
<dbReference type="SUPFAM" id="SSF52172">
    <property type="entry name" value="CheY-like"/>
    <property type="match status" value="1"/>
</dbReference>
<feature type="compositionally biased region" description="Basic residues" evidence="6">
    <location>
        <begin position="131"/>
        <end position="142"/>
    </location>
</feature>
<dbReference type="InterPro" id="IPR000792">
    <property type="entry name" value="Tscrpt_reg_LuxR_C"/>
</dbReference>
<reference evidence="9 10" key="1">
    <citation type="submission" date="2019-07" db="EMBL/GenBank/DDBJ databases">
        <title>New species of Amycolatopsis and Streptomyces.</title>
        <authorList>
            <person name="Duangmal K."/>
            <person name="Teo W.F.A."/>
            <person name="Lipun K."/>
        </authorList>
    </citation>
    <scope>NUCLEOTIDE SEQUENCE [LARGE SCALE GENOMIC DNA]</scope>
    <source>
        <strain evidence="9 10">NBRC 109810</strain>
    </source>
</reference>
<dbReference type="PROSITE" id="PS50043">
    <property type="entry name" value="HTH_LUXR_2"/>
    <property type="match status" value="1"/>
</dbReference>
<dbReference type="GO" id="GO:0006355">
    <property type="term" value="P:regulation of DNA-templated transcription"/>
    <property type="evidence" value="ECO:0007669"/>
    <property type="project" value="InterPro"/>
</dbReference>
<dbReference type="GO" id="GO:0000160">
    <property type="term" value="P:phosphorelay signal transduction system"/>
    <property type="evidence" value="ECO:0007669"/>
    <property type="project" value="InterPro"/>
</dbReference>
<name>A0A5N8VJ04_9ACTN</name>
<dbReference type="InterPro" id="IPR016032">
    <property type="entry name" value="Sig_transdc_resp-reg_C-effctor"/>
</dbReference>
<dbReference type="InterPro" id="IPR011006">
    <property type="entry name" value="CheY-like_superfamily"/>
</dbReference>
<keyword evidence="3" id="KW-0238">DNA-binding</keyword>
<dbReference type="PRINTS" id="PR00038">
    <property type="entry name" value="HTHLUXR"/>
</dbReference>
<dbReference type="Proteomes" id="UP000325849">
    <property type="component" value="Unassembled WGS sequence"/>
</dbReference>
<organism evidence="9 10">
    <name type="scientific">Streptomyces adustus</name>
    <dbReference type="NCBI Taxonomy" id="1609272"/>
    <lineage>
        <taxon>Bacteria</taxon>
        <taxon>Bacillati</taxon>
        <taxon>Actinomycetota</taxon>
        <taxon>Actinomycetes</taxon>
        <taxon>Kitasatosporales</taxon>
        <taxon>Streptomycetaceae</taxon>
        <taxon>Streptomyces</taxon>
    </lineage>
</organism>
<dbReference type="GO" id="GO:0003677">
    <property type="term" value="F:DNA binding"/>
    <property type="evidence" value="ECO:0007669"/>
    <property type="project" value="UniProtKB-KW"/>
</dbReference>
<comment type="caution">
    <text evidence="9">The sequence shown here is derived from an EMBL/GenBank/DDBJ whole genome shotgun (WGS) entry which is preliminary data.</text>
</comment>
<evidence type="ECO:0000313" key="10">
    <source>
        <dbReference type="Proteomes" id="UP000325849"/>
    </source>
</evidence>
<keyword evidence="2" id="KW-0805">Transcription regulation</keyword>
<feature type="domain" description="Response regulatory" evidence="8">
    <location>
        <begin position="201"/>
        <end position="314"/>
    </location>
</feature>
<evidence type="ECO:0000313" key="9">
    <source>
        <dbReference type="EMBL" id="MPY35171.1"/>
    </source>
</evidence>
<dbReference type="CDD" id="cd06170">
    <property type="entry name" value="LuxR_C_like"/>
    <property type="match status" value="1"/>
</dbReference>
<feature type="compositionally biased region" description="Low complexity" evidence="6">
    <location>
        <begin position="143"/>
        <end position="152"/>
    </location>
</feature>
<dbReference type="InterPro" id="IPR058245">
    <property type="entry name" value="NreC/VraR/RcsB-like_REC"/>
</dbReference>
<keyword evidence="10" id="KW-1185">Reference proteome</keyword>
<evidence type="ECO:0000256" key="4">
    <source>
        <dbReference type="ARBA" id="ARBA00023163"/>
    </source>
</evidence>
<dbReference type="PANTHER" id="PTHR44688:SF16">
    <property type="entry name" value="DNA-BINDING TRANSCRIPTIONAL ACTIVATOR DEVR_DOSR"/>
    <property type="match status" value="1"/>
</dbReference>
<proteinExistence type="predicted"/>
<evidence type="ECO:0000259" key="8">
    <source>
        <dbReference type="PROSITE" id="PS50110"/>
    </source>
</evidence>
<dbReference type="PROSITE" id="PS50110">
    <property type="entry name" value="RESPONSE_REGULATORY"/>
    <property type="match status" value="1"/>
</dbReference>
<dbReference type="AlphaFoldDB" id="A0A5N8VJ04"/>
<evidence type="ECO:0000256" key="2">
    <source>
        <dbReference type="ARBA" id="ARBA00023015"/>
    </source>
</evidence>
<keyword evidence="4" id="KW-0804">Transcription</keyword>
<dbReference type="EMBL" id="VJZD01000146">
    <property type="protein sequence ID" value="MPY35171.1"/>
    <property type="molecule type" value="Genomic_DNA"/>
</dbReference>
<feature type="region of interest" description="Disordered" evidence="6">
    <location>
        <begin position="102"/>
        <end position="183"/>
    </location>
</feature>
<dbReference type="SMART" id="SM00421">
    <property type="entry name" value="HTH_LUXR"/>
    <property type="match status" value="1"/>
</dbReference>
<protein>
    <submittedName>
        <fullName evidence="9">Response regulator transcription factor</fullName>
    </submittedName>
</protein>
<feature type="compositionally biased region" description="Basic and acidic residues" evidence="6">
    <location>
        <begin position="154"/>
        <end position="171"/>
    </location>
</feature>
<feature type="domain" description="HTH luxR-type" evidence="7">
    <location>
        <begin position="329"/>
        <end position="394"/>
    </location>
</feature>
<dbReference type="SUPFAM" id="SSF46894">
    <property type="entry name" value="C-terminal effector domain of the bipartite response regulators"/>
    <property type="match status" value="1"/>
</dbReference>
<accession>A0A5N8VJ04</accession>
<dbReference type="PROSITE" id="PS50096">
    <property type="entry name" value="IQ"/>
    <property type="match status" value="1"/>
</dbReference>
<dbReference type="InterPro" id="IPR001789">
    <property type="entry name" value="Sig_transdc_resp-reg_receiver"/>
</dbReference>
<comment type="caution">
    <text evidence="5">Lacks conserved residue(s) required for the propagation of feature annotation.</text>
</comment>
<evidence type="ECO:0000256" key="1">
    <source>
        <dbReference type="ARBA" id="ARBA00022553"/>
    </source>
</evidence>
<evidence type="ECO:0000256" key="5">
    <source>
        <dbReference type="PROSITE-ProRule" id="PRU00169"/>
    </source>
</evidence>
<dbReference type="Gene3D" id="3.40.50.2300">
    <property type="match status" value="1"/>
</dbReference>
<keyword evidence="1" id="KW-0597">Phosphoprotein</keyword>
<evidence type="ECO:0000256" key="6">
    <source>
        <dbReference type="SAM" id="MobiDB-lite"/>
    </source>
</evidence>
<sequence>MSPTGSPSDRWRPEWLEWSRRQIPRISPLLPPLPEFPLSWNFPSRESEYIPSAPYGRLRDPVRCSPRVSAESTGIPGRRIFDHLGCHRKCPHVKQEVDVINRRTGSGPVGGINHMPSAELTTRGAAPPGGKPRRHGPARRGTARTTVRTPARMGRRECCAPREGRRWERTAGSRRPGRPAASCGRWPPPTLELAMSPSVTSLAVVCDWPLLRSGLAQAINTQPDLEITAFVKSVDDLSHQENVADIAILINLQMSDQAASGQVARLHRQGYAVIVLSISETQSDAVLCIQAGTRGYLSRHTDDTELVTAVRAVAAGSSYFGASLAGHSLPAPPPRITLRERQILQLVAGGATDREIAAELNITENTVHTHLERLRRKSGSRRRADLTRLALKYGVLGDRPAE</sequence>
<dbReference type="PANTHER" id="PTHR44688">
    <property type="entry name" value="DNA-BINDING TRANSCRIPTIONAL ACTIVATOR DEVR_DOSR"/>
    <property type="match status" value="1"/>
</dbReference>
<dbReference type="OrthoDB" id="4214737at2"/>
<evidence type="ECO:0000256" key="3">
    <source>
        <dbReference type="ARBA" id="ARBA00023125"/>
    </source>
</evidence>
<dbReference type="Pfam" id="PF00196">
    <property type="entry name" value="GerE"/>
    <property type="match status" value="1"/>
</dbReference>
<dbReference type="CDD" id="cd17535">
    <property type="entry name" value="REC_NarL-like"/>
    <property type="match status" value="1"/>
</dbReference>
<gene>
    <name evidence="9" type="ORF">FNH09_29190</name>
</gene>